<keyword evidence="1" id="KW-0812">Transmembrane</keyword>
<evidence type="ECO:0000313" key="2">
    <source>
        <dbReference type="EMBL" id="CAD8153060.1"/>
    </source>
</evidence>
<feature type="transmembrane region" description="Helical" evidence="1">
    <location>
        <begin position="505"/>
        <end position="528"/>
    </location>
</feature>
<accession>A0A8S1TLB7</accession>
<keyword evidence="1" id="KW-0472">Membrane</keyword>
<dbReference type="AlphaFoldDB" id="A0A8S1TLB7"/>
<dbReference type="OrthoDB" id="292008at2759"/>
<dbReference type="Proteomes" id="UP000683925">
    <property type="component" value="Unassembled WGS sequence"/>
</dbReference>
<proteinExistence type="predicted"/>
<evidence type="ECO:0000313" key="3">
    <source>
        <dbReference type="Proteomes" id="UP000683925"/>
    </source>
</evidence>
<dbReference type="EMBL" id="CAJJDP010000027">
    <property type="protein sequence ID" value="CAD8153060.1"/>
    <property type="molecule type" value="Genomic_DNA"/>
</dbReference>
<protein>
    <recommendedName>
        <fullName evidence="4">Transmembrane protein</fullName>
    </recommendedName>
</protein>
<organism evidence="2 3">
    <name type="scientific">Paramecium octaurelia</name>
    <dbReference type="NCBI Taxonomy" id="43137"/>
    <lineage>
        <taxon>Eukaryota</taxon>
        <taxon>Sar</taxon>
        <taxon>Alveolata</taxon>
        <taxon>Ciliophora</taxon>
        <taxon>Intramacronucleata</taxon>
        <taxon>Oligohymenophorea</taxon>
        <taxon>Peniculida</taxon>
        <taxon>Parameciidae</taxon>
        <taxon>Paramecium</taxon>
    </lineage>
</organism>
<comment type="caution">
    <text evidence="2">The sequence shown here is derived from an EMBL/GenBank/DDBJ whole genome shotgun (WGS) entry which is preliminary data.</text>
</comment>
<evidence type="ECO:0000256" key="1">
    <source>
        <dbReference type="SAM" id="Phobius"/>
    </source>
</evidence>
<sequence>MILLLLTQIQLSFGVSTSRIRSQQSHTLQAMFPDISLQTIHNKQNIFALNISESYDTDLIDEDGKIIETPYVSLDNLDLDHFIVENECVAFPKYPQLTELMDYHIWNSSNSTFYSDIITATDYSNLYVVTQDLVLIQFKLSTKYWVVSQQRKSIDLKQYIDVQDQSIRTKAYFSCPKGHLNFLVISEYGAFWIPKFVDFDDPKTEILPEQDKNFIKRKEIIRIFTYESIVAIAAGEEGVDIYRCGYKISSNFDKKIYYLTTIGNIQMELNSSQQIYIIGVKINENLLYVLDEDLGLFIFDIQNIQKGVLKMRIPIPRTIAFDFYGNTLMVVAETVNHIQYILEIFLDFNANTYYVNRVYVDDFTFVDIQMTDEYAFFIAEDTHMIIKHSIFNGFVKNNKELVRTFFEDQLIKFQQFTSVVEQSQRYSKTIYYVGLSKKSIHAWKFRNYNSFLACSFDSRVEKEYTLKSNASFCYQDQETSPYIQCQMIQKVSVTSDGTLLESDSLTLIITVSCISSAIFILLIVLLCTKWRKFVKSIKQKTEKLRNKQDYNRIDQEKNP</sequence>
<keyword evidence="3" id="KW-1185">Reference proteome</keyword>
<reference evidence="2" key="1">
    <citation type="submission" date="2021-01" db="EMBL/GenBank/DDBJ databases">
        <authorList>
            <consortium name="Genoscope - CEA"/>
            <person name="William W."/>
        </authorList>
    </citation>
    <scope>NUCLEOTIDE SEQUENCE</scope>
</reference>
<keyword evidence="1" id="KW-1133">Transmembrane helix</keyword>
<evidence type="ECO:0008006" key="4">
    <source>
        <dbReference type="Google" id="ProtNLM"/>
    </source>
</evidence>
<name>A0A8S1TLB7_PAROT</name>
<dbReference type="OMA" id="ELMDYHI"/>
<gene>
    <name evidence="2" type="ORF">POCTA_138.1.T0270192</name>
</gene>